<gene>
    <name evidence="1" type="ORF">S06H3_50645</name>
</gene>
<reference evidence="1" key="1">
    <citation type="journal article" date="2014" name="Front. Microbiol.">
        <title>High frequency of phylogenetically diverse reductive dehalogenase-homologous genes in deep subseafloor sedimentary metagenomes.</title>
        <authorList>
            <person name="Kawai M."/>
            <person name="Futagami T."/>
            <person name="Toyoda A."/>
            <person name="Takaki Y."/>
            <person name="Nishi S."/>
            <person name="Hori S."/>
            <person name="Arai W."/>
            <person name="Tsubouchi T."/>
            <person name="Morono Y."/>
            <person name="Uchiyama I."/>
            <person name="Ito T."/>
            <person name="Fujiyama A."/>
            <person name="Inagaki F."/>
            <person name="Takami H."/>
        </authorList>
    </citation>
    <scope>NUCLEOTIDE SEQUENCE</scope>
    <source>
        <strain evidence="1">Expedition CK06-06</strain>
    </source>
</reference>
<proteinExistence type="predicted"/>
<evidence type="ECO:0000313" key="1">
    <source>
        <dbReference type="EMBL" id="GAI32534.1"/>
    </source>
</evidence>
<name>X1PNT0_9ZZZZ</name>
<comment type="caution">
    <text evidence="1">The sequence shown here is derived from an EMBL/GenBank/DDBJ whole genome shotgun (WGS) entry which is preliminary data.</text>
</comment>
<protein>
    <submittedName>
        <fullName evidence="1">Uncharacterized protein</fullName>
    </submittedName>
</protein>
<sequence>MDAKVKVKPELKIIKEPIPHLLIPGEMGAILELTVRDKQGKVTDHRIMRSKSFVKQFLELLWVEMNQLPKPVPLSMRDTGNVLQDIYGDSFNFFAKGGAGEVTQGIIVGTGTTAPTIDDYAIETIIPHGGAGGQLNYSDVTIAAAASDATTSQFTITRDFANGSGASIT</sequence>
<dbReference type="EMBL" id="BARV01032086">
    <property type="protein sequence ID" value="GAI32534.1"/>
    <property type="molecule type" value="Genomic_DNA"/>
</dbReference>
<organism evidence="1">
    <name type="scientific">marine sediment metagenome</name>
    <dbReference type="NCBI Taxonomy" id="412755"/>
    <lineage>
        <taxon>unclassified sequences</taxon>
        <taxon>metagenomes</taxon>
        <taxon>ecological metagenomes</taxon>
    </lineage>
</organism>
<dbReference type="AlphaFoldDB" id="X1PNT0"/>
<accession>X1PNT0</accession>
<feature type="non-terminal residue" evidence="1">
    <location>
        <position position="169"/>
    </location>
</feature>